<evidence type="ECO:0000313" key="1">
    <source>
        <dbReference type="EMBL" id="MDR8526215.1"/>
    </source>
</evidence>
<organism evidence="1 3">
    <name type="scientific">Shewanella fidelis</name>
    <dbReference type="NCBI Taxonomy" id="173509"/>
    <lineage>
        <taxon>Bacteria</taxon>
        <taxon>Pseudomonadati</taxon>
        <taxon>Pseudomonadota</taxon>
        <taxon>Gammaproteobacteria</taxon>
        <taxon>Alteromonadales</taxon>
        <taxon>Shewanellaceae</taxon>
        <taxon>Shewanella</taxon>
    </lineage>
</organism>
<evidence type="ECO:0008006" key="5">
    <source>
        <dbReference type="Google" id="ProtNLM"/>
    </source>
</evidence>
<evidence type="ECO:0000313" key="3">
    <source>
        <dbReference type="Proteomes" id="UP001259340"/>
    </source>
</evidence>
<evidence type="ECO:0000313" key="2">
    <source>
        <dbReference type="EMBL" id="MDW4826592.1"/>
    </source>
</evidence>
<dbReference type="Proteomes" id="UP001259340">
    <property type="component" value="Unassembled WGS sequence"/>
</dbReference>
<proteinExistence type="predicted"/>
<accession>A0AAW8NUM1</accession>
<dbReference type="Proteomes" id="UP001271263">
    <property type="component" value="Unassembled WGS sequence"/>
</dbReference>
<sequence>MNFDPSLELKKLQIQTKQIRKTRYAKSRLDRYSGEILQLHREGASTSELQRWLRSNRIKVAWSTVSRWLQKNG</sequence>
<gene>
    <name evidence="1" type="ORF">OS133_21665</name>
    <name evidence="2" type="ORF">OS134_21220</name>
</gene>
<reference evidence="2 4" key="1">
    <citation type="journal article" date="2022" name="bioRxiv">
        <title>Prophages regulate Shewanella fidelis 3313 motility and biofilm formation: implications for gut colonization dynamics in Ciona robusta.</title>
        <authorList>
            <person name="Natarajan O."/>
            <person name="Gibboney S.L."/>
            <person name="Young M.N."/>
            <person name="Lim S.J."/>
            <person name="Pluta N."/>
            <person name="Atkinson C.G."/>
            <person name="Leigh B.A."/>
            <person name="Liberti A."/>
            <person name="Kees E.D."/>
            <person name="Breitbart M."/>
            <person name="Gralnick J.A."/>
            <person name="Dishaw L.J."/>
        </authorList>
    </citation>
    <scope>NUCLEOTIDE SEQUENCE [LARGE SCALE GENOMIC DNA]</scope>
    <source>
        <strain evidence="2 4">JG4066</strain>
    </source>
</reference>
<name>A0AAW8NUM1_9GAMM</name>
<dbReference type="AlphaFoldDB" id="A0AAW8NUM1"/>
<evidence type="ECO:0000313" key="4">
    <source>
        <dbReference type="Proteomes" id="UP001271263"/>
    </source>
</evidence>
<dbReference type="EMBL" id="JAPMLD010000021">
    <property type="protein sequence ID" value="MDW4826592.1"/>
    <property type="molecule type" value="Genomic_DNA"/>
</dbReference>
<keyword evidence="4" id="KW-1185">Reference proteome</keyword>
<protein>
    <recommendedName>
        <fullName evidence="5">Transposase</fullName>
    </recommendedName>
</protein>
<reference evidence="1" key="2">
    <citation type="submission" date="2022-11" db="EMBL/GenBank/DDBJ databases">
        <title>Prophages regulate Shewanella fidelis motility and biofilm formation: implications for gut colonization dynamics in Ciona robusta.</title>
        <authorList>
            <person name="Natarajan O."/>
            <person name="Gibboney S.L."/>
            <person name="Young M.N."/>
            <person name="Lim S.J."/>
            <person name="Pluta N."/>
            <person name="Atkinson C.G.F."/>
            <person name="Leigh B.A."/>
            <person name="Liberti A."/>
            <person name="Kees E."/>
            <person name="Breitbart M."/>
            <person name="Gralnick J."/>
            <person name="Dishaw L.J."/>
        </authorList>
    </citation>
    <scope>NUCLEOTIDE SEQUENCE</scope>
    <source>
        <strain evidence="1">3313</strain>
    </source>
</reference>
<comment type="caution">
    <text evidence="1">The sequence shown here is derived from an EMBL/GenBank/DDBJ whole genome shotgun (WGS) entry which is preliminary data.</text>
</comment>
<dbReference type="EMBL" id="JAPMLE010000003">
    <property type="protein sequence ID" value="MDR8526215.1"/>
    <property type="molecule type" value="Genomic_DNA"/>
</dbReference>
<dbReference type="RefSeq" id="WP_310656073.1">
    <property type="nucleotide sequence ID" value="NZ_JAPMLA010000022.1"/>
</dbReference>